<name>A0AAD9BVE6_DISEL</name>
<proteinExistence type="predicted"/>
<evidence type="ECO:0000256" key="1">
    <source>
        <dbReference type="SAM" id="Phobius"/>
    </source>
</evidence>
<accession>A0AAD9BVE6</accession>
<keyword evidence="1" id="KW-0472">Membrane</keyword>
<evidence type="ECO:0000313" key="2">
    <source>
        <dbReference type="EMBL" id="KAK1889663.1"/>
    </source>
</evidence>
<keyword evidence="1" id="KW-1133">Transmembrane helix</keyword>
<feature type="transmembrane region" description="Helical" evidence="1">
    <location>
        <begin position="7"/>
        <end position="29"/>
    </location>
</feature>
<sequence>MKMELVGVNWVLAAAGFFLWTSVGLLLPWCATITPEHCVSSRGRTTRWGKAGWTTPACSAPVCTLWESAAARRCSGRWTSPRGVSCVWSSSCSVSLVQTADPRLPCSPGEGMKDPGHGSFDLKQQQLDW</sequence>
<reference evidence="2" key="1">
    <citation type="submission" date="2023-04" db="EMBL/GenBank/DDBJ databases">
        <title>Chromosome-level genome of Chaenocephalus aceratus.</title>
        <authorList>
            <person name="Park H."/>
        </authorList>
    </citation>
    <scope>NUCLEOTIDE SEQUENCE</scope>
    <source>
        <strain evidence="2">DE</strain>
        <tissue evidence="2">Muscle</tissue>
    </source>
</reference>
<dbReference type="AlphaFoldDB" id="A0AAD9BVE6"/>
<keyword evidence="3" id="KW-1185">Reference proteome</keyword>
<gene>
    <name evidence="2" type="ORF">KUDE01_014338</name>
</gene>
<evidence type="ECO:0000313" key="3">
    <source>
        <dbReference type="Proteomes" id="UP001228049"/>
    </source>
</evidence>
<protein>
    <submittedName>
        <fullName evidence="2">Prostate-associated microseminoprotein</fullName>
    </submittedName>
</protein>
<dbReference type="Proteomes" id="UP001228049">
    <property type="component" value="Unassembled WGS sequence"/>
</dbReference>
<keyword evidence="1" id="KW-0812">Transmembrane</keyword>
<dbReference type="EMBL" id="JASDAP010000016">
    <property type="protein sequence ID" value="KAK1889663.1"/>
    <property type="molecule type" value="Genomic_DNA"/>
</dbReference>
<comment type="caution">
    <text evidence="2">The sequence shown here is derived from an EMBL/GenBank/DDBJ whole genome shotgun (WGS) entry which is preliminary data.</text>
</comment>
<organism evidence="2 3">
    <name type="scientific">Dissostichus eleginoides</name>
    <name type="common">Patagonian toothfish</name>
    <name type="synonym">Dissostichus amissus</name>
    <dbReference type="NCBI Taxonomy" id="100907"/>
    <lineage>
        <taxon>Eukaryota</taxon>
        <taxon>Metazoa</taxon>
        <taxon>Chordata</taxon>
        <taxon>Craniata</taxon>
        <taxon>Vertebrata</taxon>
        <taxon>Euteleostomi</taxon>
        <taxon>Actinopterygii</taxon>
        <taxon>Neopterygii</taxon>
        <taxon>Teleostei</taxon>
        <taxon>Neoteleostei</taxon>
        <taxon>Acanthomorphata</taxon>
        <taxon>Eupercaria</taxon>
        <taxon>Perciformes</taxon>
        <taxon>Notothenioidei</taxon>
        <taxon>Nototheniidae</taxon>
        <taxon>Dissostichus</taxon>
    </lineage>
</organism>